<evidence type="ECO:0000313" key="3">
    <source>
        <dbReference type="EMBL" id="CZR53333.1"/>
    </source>
</evidence>
<reference evidence="3 4" key="1">
    <citation type="submission" date="2016-03" db="EMBL/GenBank/DDBJ databases">
        <authorList>
            <person name="Ploux O."/>
        </authorList>
    </citation>
    <scope>NUCLEOTIDE SEQUENCE [LARGE SCALE GENOMIC DNA]</scope>
    <source>
        <strain evidence="3 4">UAMH 11012</strain>
    </source>
</reference>
<comment type="similarity">
    <text evidence="1">Belongs to the putative lipase ROG1 family.</text>
</comment>
<dbReference type="OrthoDB" id="5592486at2759"/>
<dbReference type="Pfam" id="PF05057">
    <property type="entry name" value="DUF676"/>
    <property type="match status" value="1"/>
</dbReference>
<accession>A0A1L7WKT8</accession>
<gene>
    <name evidence="3" type="ORF">PAC_03211</name>
</gene>
<evidence type="ECO:0000313" key="4">
    <source>
        <dbReference type="Proteomes" id="UP000184330"/>
    </source>
</evidence>
<name>A0A1L7WKT8_9HELO</name>
<keyword evidence="4" id="KW-1185">Reference proteome</keyword>
<protein>
    <submittedName>
        <fullName evidence="3">Related to TGL2-triacylglycerol lipase</fullName>
    </submittedName>
</protein>
<evidence type="ECO:0000259" key="2">
    <source>
        <dbReference type="Pfam" id="PF05057"/>
    </source>
</evidence>
<dbReference type="AlphaFoldDB" id="A0A1L7WKT8"/>
<sequence>MTYLVARVARTRWILNNVPRIVPQENRGTSCLCLPMSCCNCFSCCHRAGKDNRVRGRLEGGENGRGHLDGRKIDGDLRINDLGRAIEDDYAAIRQNYATPKNPIVLAHGLLGFDELRLAGNLLPGVQYWRGITEAMRANGIEVILTTVPASASIEERAAKLSQDIATKANGKSVNIIAHSMGGLDARYMISRLKPDNINVLSLTTIATPHRGSYFADYTMNEIGPKYLGHLYKFVEGMGFSTGAFYQLTQKYMQEEFNPNTPDKEGVRYFSYGATADPGFMSAFRRPHKIVEQMEGPNDGLVSVESAKWGTYKGTLVGVSHLDLINWTNRLRSWFWQVGGYQKKFNAVAFYLDIADMLAKEDL</sequence>
<evidence type="ECO:0000256" key="1">
    <source>
        <dbReference type="ARBA" id="ARBA00007920"/>
    </source>
</evidence>
<dbReference type="InterPro" id="IPR029058">
    <property type="entry name" value="AB_hydrolase_fold"/>
</dbReference>
<dbReference type="PANTHER" id="PTHR11440">
    <property type="entry name" value="LECITHIN-CHOLESTEROL ACYLTRANSFERASE-RELATED"/>
    <property type="match status" value="1"/>
</dbReference>
<dbReference type="STRING" id="576137.A0A1L7WKT8"/>
<dbReference type="Proteomes" id="UP000184330">
    <property type="component" value="Unassembled WGS sequence"/>
</dbReference>
<proteinExistence type="inferred from homology"/>
<dbReference type="SUPFAM" id="SSF53474">
    <property type="entry name" value="alpha/beta-Hydrolases"/>
    <property type="match status" value="1"/>
</dbReference>
<feature type="domain" description="DUF676" evidence="2">
    <location>
        <begin position="162"/>
        <end position="219"/>
    </location>
</feature>
<dbReference type="InterPro" id="IPR007751">
    <property type="entry name" value="DUF676_lipase-like"/>
</dbReference>
<organism evidence="3 4">
    <name type="scientific">Phialocephala subalpina</name>
    <dbReference type="NCBI Taxonomy" id="576137"/>
    <lineage>
        <taxon>Eukaryota</taxon>
        <taxon>Fungi</taxon>
        <taxon>Dikarya</taxon>
        <taxon>Ascomycota</taxon>
        <taxon>Pezizomycotina</taxon>
        <taxon>Leotiomycetes</taxon>
        <taxon>Helotiales</taxon>
        <taxon>Mollisiaceae</taxon>
        <taxon>Phialocephala</taxon>
        <taxon>Phialocephala fortinii species complex</taxon>
    </lineage>
</organism>
<dbReference type="EMBL" id="FJOG01000003">
    <property type="protein sequence ID" value="CZR53333.1"/>
    <property type="molecule type" value="Genomic_DNA"/>
</dbReference>
<dbReference type="Gene3D" id="3.40.50.1820">
    <property type="entry name" value="alpha/beta hydrolase"/>
    <property type="match status" value="1"/>
</dbReference>